<gene>
    <name evidence="2" type="ORF">OVA965_LOCUS28620</name>
    <name evidence="3" type="ORF">TMI583_LOCUS29379</name>
</gene>
<feature type="non-terminal residue" evidence="2">
    <location>
        <position position="1"/>
    </location>
</feature>
<name>A0A8S2EZS7_9BILA</name>
<dbReference type="EMBL" id="CAJOBA010041210">
    <property type="protein sequence ID" value="CAF4109516.1"/>
    <property type="molecule type" value="Genomic_DNA"/>
</dbReference>
<comment type="caution">
    <text evidence="2">The sequence shown here is derived from an EMBL/GenBank/DDBJ whole genome shotgun (WGS) entry which is preliminary data.</text>
</comment>
<dbReference type="Proteomes" id="UP000677228">
    <property type="component" value="Unassembled WGS sequence"/>
</dbReference>
<evidence type="ECO:0000256" key="1">
    <source>
        <dbReference type="SAM" id="Phobius"/>
    </source>
</evidence>
<evidence type="ECO:0008006" key="5">
    <source>
        <dbReference type="Google" id="ProtNLM"/>
    </source>
</evidence>
<organism evidence="2 4">
    <name type="scientific">Didymodactylos carnosus</name>
    <dbReference type="NCBI Taxonomy" id="1234261"/>
    <lineage>
        <taxon>Eukaryota</taxon>
        <taxon>Metazoa</taxon>
        <taxon>Spiralia</taxon>
        <taxon>Gnathifera</taxon>
        <taxon>Rotifera</taxon>
        <taxon>Eurotatoria</taxon>
        <taxon>Bdelloidea</taxon>
        <taxon>Philodinida</taxon>
        <taxon>Philodinidae</taxon>
        <taxon>Didymodactylos</taxon>
    </lineage>
</organism>
<accession>A0A8S2EZS7</accession>
<keyword evidence="1" id="KW-0812">Transmembrane</keyword>
<feature type="transmembrane region" description="Helical" evidence="1">
    <location>
        <begin position="371"/>
        <end position="391"/>
    </location>
</feature>
<feature type="transmembrane region" description="Helical" evidence="1">
    <location>
        <begin position="41"/>
        <end position="59"/>
    </location>
</feature>
<dbReference type="EMBL" id="CAJNOK010019627">
    <property type="protein sequence ID" value="CAF1302887.1"/>
    <property type="molecule type" value="Genomic_DNA"/>
</dbReference>
<sequence>MSIKDTYKTVKNKVLKYNLFPDYPPTTDEHDLKTELISTRCYLFIFVLSLISLLLYGTVLPRTKTVIVQLPTQEQYIHLYEQHSQTLICLCSLIAVPFGKLITQLTPTYHEVCSSQFVHDEWIIYLNSEPQNKLYYRDFRRTSAYSFQFLSQLCRLSQQTIDDALLTLQSRAYITFTLISKELFLQQTQLSIQQFQSSTINDFLFTFDFIQSTTHANGLLSNTLTNYQFRLVSFLDSFYYHLTTQPSQYNQGNCTCDNPTKCFELSAIYNSNFTIEFQVPGFYLGCYLTDSLLQSTLECLYSQQCLKQIQFYYSSTNYNLTPLNSTLPSQYKPQTTVQQMLNQLMLEQWLITISYENYYQQCRPMQCQYSYIRSFNILYTITTLLAIIVGLQKALRLL</sequence>
<evidence type="ECO:0000313" key="4">
    <source>
        <dbReference type="Proteomes" id="UP000677228"/>
    </source>
</evidence>
<proteinExistence type="predicted"/>
<protein>
    <recommendedName>
        <fullName evidence="5">Transmembrane protein</fullName>
    </recommendedName>
</protein>
<keyword evidence="1" id="KW-1133">Transmembrane helix</keyword>
<reference evidence="2" key="1">
    <citation type="submission" date="2021-02" db="EMBL/GenBank/DDBJ databases">
        <authorList>
            <person name="Nowell W R."/>
        </authorList>
    </citation>
    <scope>NUCLEOTIDE SEQUENCE</scope>
</reference>
<evidence type="ECO:0000313" key="2">
    <source>
        <dbReference type="EMBL" id="CAF1302887.1"/>
    </source>
</evidence>
<dbReference type="AlphaFoldDB" id="A0A8S2EZS7"/>
<keyword evidence="1" id="KW-0472">Membrane</keyword>
<evidence type="ECO:0000313" key="3">
    <source>
        <dbReference type="EMBL" id="CAF4109516.1"/>
    </source>
</evidence>
<dbReference type="Proteomes" id="UP000682733">
    <property type="component" value="Unassembled WGS sequence"/>
</dbReference>